<protein>
    <submittedName>
        <fullName evidence="1">Uncharacterized protein</fullName>
    </submittedName>
</protein>
<reference evidence="2" key="1">
    <citation type="journal article" date="2007" name="Nature">
        <title>The grapevine genome sequence suggests ancestral hexaploidization in major angiosperm phyla.</title>
        <authorList>
            <consortium name="The French-Italian Public Consortium for Grapevine Genome Characterization."/>
            <person name="Jaillon O."/>
            <person name="Aury J.-M."/>
            <person name="Noel B."/>
            <person name="Policriti A."/>
            <person name="Clepet C."/>
            <person name="Casagrande A."/>
            <person name="Choisne N."/>
            <person name="Aubourg S."/>
            <person name="Vitulo N."/>
            <person name="Jubin C."/>
            <person name="Vezzi A."/>
            <person name="Legeai F."/>
            <person name="Hugueney P."/>
            <person name="Dasilva C."/>
            <person name="Horner D."/>
            <person name="Mica E."/>
            <person name="Jublot D."/>
            <person name="Poulain J."/>
            <person name="Bruyere C."/>
            <person name="Billault A."/>
            <person name="Segurens B."/>
            <person name="Gouyvenoux M."/>
            <person name="Ugarte E."/>
            <person name="Cattonaro F."/>
            <person name="Anthouard V."/>
            <person name="Vico V."/>
            <person name="Del Fabbro C."/>
            <person name="Alaux M."/>
            <person name="Di Gaspero G."/>
            <person name="Dumas V."/>
            <person name="Felice N."/>
            <person name="Paillard S."/>
            <person name="Juman I."/>
            <person name="Moroldo M."/>
            <person name="Scalabrin S."/>
            <person name="Canaguier A."/>
            <person name="Le Clainche I."/>
            <person name="Malacrida G."/>
            <person name="Durand E."/>
            <person name="Pesole G."/>
            <person name="Laucou V."/>
            <person name="Chatelet P."/>
            <person name="Merdinoglu D."/>
            <person name="Delledonne M."/>
            <person name="Pezzotti M."/>
            <person name="Lecharny A."/>
            <person name="Scarpelli C."/>
            <person name="Artiguenave F."/>
            <person name="Pe M.E."/>
            <person name="Valle G."/>
            <person name="Morgante M."/>
            <person name="Caboche M."/>
            <person name="Adam-Blondon A.-F."/>
            <person name="Weissenbach J."/>
            <person name="Quetier F."/>
            <person name="Wincker P."/>
        </authorList>
    </citation>
    <scope>NUCLEOTIDE SEQUENCE [LARGE SCALE GENOMIC DNA]</scope>
    <source>
        <strain evidence="2">cv. Pinot noir / PN40024</strain>
    </source>
</reference>
<dbReference type="HOGENOM" id="CLU_3161058_0_0_1"/>
<evidence type="ECO:0000313" key="2">
    <source>
        <dbReference type="Proteomes" id="UP000009183"/>
    </source>
</evidence>
<accession>F6HXN9</accession>
<sequence length="48" mass="5442">MYSSVVQKLICKKHSPESSTKAISYCDATIYVQWCRVEALDKSCLNVD</sequence>
<dbReference type="EMBL" id="FN596494">
    <property type="protein sequence ID" value="CCB59246.1"/>
    <property type="molecule type" value="Genomic_DNA"/>
</dbReference>
<proteinExistence type="predicted"/>
<keyword evidence="2" id="KW-1185">Reference proteome</keyword>
<dbReference type="PaxDb" id="29760-VIT_09s0002g00440.t01"/>
<name>F6HXN9_VITVI</name>
<dbReference type="Proteomes" id="UP000009183">
    <property type="component" value="Chromosome 9"/>
</dbReference>
<dbReference type="AlphaFoldDB" id="F6HXN9"/>
<gene>
    <name evidence="1" type="ordered locus">VIT_09s0002g00440</name>
</gene>
<evidence type="ECO:0000313" key="1">
    <source>
        <dbReference type="EMBL" id="CCB59246.1"/>
    </source>
</evidence>
<organism evidence="1 2">
    <name type="scientific">Vitis vinifera</name>
    <name type="common">Grape</name>
    <dbReference type="NCBI Taxonomy" id="29760"/>
    <lineage>
        <taxon>Eukaryota</taxon>
        <taxon>Viridiplantae</taxon>
        <taxon>Streptophyta</taxon>
        <taxon>Embryophyta</taxon>
        <taxon>Tracheophyta</taxon>
        <taxon>Spermatophyta</taxon>
        <taxon>Magnoliopsida</taxon>
        <taxon>eudicotyledons</taxon>
        <taxon>Gunneridae</taxon>
        <taxon>Pentapetalae</taxon>
        <taxon>rosids</taxon>
        <taxon>Vitales</taxon>
        <taxon>Vitaceae</taxon>
        <taxon>Viteae</taxon>
        <taxon>Vitis</taxon>
    </lineage>
</organism>
<dbReference type="InParanoid" id="F6HXN9"/>